<dbReference type="PANTHER" id="PTHR12702">
    <property type="entry name" value="SEC15"/>
    <property type="match status" value="1"/>
</dbReference>
<comment type="caution">
    <text evidence="2">The sequence shown here is derived from an EMBL/GenBank/DDBJ whole genome shotgun (WGS) entry which is preliminary data.</text>
</comment>
<evidence type="ECO:0000313" key="3">
    <source>
        <dbReference type="Proteomes" id="UP000824890"/>
    </source>
</evidence>
<dbReference type="Proteomes" id="UP000824890">
    <property type="component" value="Unassembled WGS sequence"/>
</dbReference>
<keyword evidence="3" id="KW-1185">Reference proteome</keyword>
<dbReference type="EMBL" id="JAGKQM010000759">
    <property type="protein sequence ID" value="KAH0853493.1"/>
    <property type="molecule type" value="Genomic_DNA"/>
</dbReference>
<organism evidence="2 3">
    <name type="scientific">Brassica napus</name>
    <name type="common">Rape</name>
    <dbReference type="NCBI Taxonomy" id="3708"/>
    <lineage>
        <taxon>Eukaryota</taxon>
        <taxon>Viridiplantae</taxon>
        <taxon>Streptophyta</taxon>
        <taxon>Embryophyta</taxon>
        <taxon>Tracheophyta</taxon>
        <taxon>Spermatophyta</taxon>
        <taxon>Magnoliopsida</taxon>
        <taxon>eudicotyledons</taxon>
        <taxon>Gunneridae</taxon>
        <taxon>Pentapetalae</taxon>
        <taxon>rosids</taxon>
        <taxon>malvids</taxon>
        <taxon>Brassicales</taxon>
        <taxon>Brassicaceae</taxon>
        <taxon>Brassiceae</taxon>
        <taxon>Brassica</taxon>
    </lineage>
</organism>
<dbReference type="Pfam" id="PF20651">
    <property type="entry name" value="EXOC6_Sec15_N"/>
    <property type="match status" value="1"/>
</dbReference>
<sequence>MLEKRIPQIRGYVERKVSKELGDWLVEIRVVSRNLGQLAIGEASAARQREEELRMKQKEAEEQSRLSLRDCVYALKEEEDDDDEYDSGLEGSDAFDLTPLYRAYHIHQTLSLEDRFKRSTLITGSFSLSLTLRVVEDRRRVISRQEVEFLWDLAVGNMCAVVEDQFSRMQTAIMSCLIKD</sequence>
<reference evidence="2 3" key="1">
    <citation type="submission" date="2021-05" db="EMBL/GenBank/DDBJ databases">
        <title>Genome Assembly of Synthetic Allotetraploid Brassica napus Reveals Homoeologous Exchanges between Subgenomes.</title>
        <authorList>
            <person name="Davis J.T."/>
        </authorList>
    </citation>
    <scope>NUCLEOTIDE SEQUENCE [LARGE SCALE GENOMIC DNA]</scope>
    <source>
        <strain evidence="3">cv. Da-Ae</strain>
        <tissue evidence="2">Seedling</tissue>
    </source>
</reference>
<protein>
    <recommendedName>
        <fullName evidence="1">Exocyst complex component EXOC6/Sec15 N-terminal domain-containing protein</fullName>
    </recommendedName>
</protein>
<gene>
    <name evidence="2" type="ORF">HID58_090648</name>
</gene>
<accession>A0ABQ7XC11</accession>
<dbReference type="InterPro" id="IPR048359">
    <property type="entry name" value="EXOC6_Sec15_N"/>
</dbReference>
<dbReference type="InterPro" id="IPR007225">
    <property type="entry name" value="EXOC6/Sec15"/>
</dbReference>
<evidence type="ECO:0000259" key="1">
    <source>
        <dbReference type="Pfam" id="PF20651"/>
    </source>
</evidence>
<proteinExistence type="predicted"/>
<dbReference type="PANTHER" id="PTHR12702:SF1">
    <property type="entry name" value="EXOCYST COMPLEX COMPONENT SEC15B"/>
    <property type="match status" value="1"/>
</dbReference>
<name>A0ABQ7XC11_BRANA</name>
<feature type="domain" description="Exocyst complex component EXOC6/Sec15 N-terminal" evidence="1">
    <location>
        <begin position="1"/>
        <end position="40"/>
    </location>
</feature>
<evidence type="ECO:0000313" key="2">
    <source>
        <dbReference type="EMBL" id="KAH0853493.1"/>
    </source>
</evidence>